<dbReference type="InterPro" id="IPR050297">
    <property type="entry name" value="LipidA_mod_glycosyltrf_83"/>
</dbReference>
<dbReference type="GO" id="GO:0005886">
    <property type="term" value="C:plasma membrane"/>
    <property type="evidence" value="ECO:0007669"/>
    <property type="project" value="UniProtKB-SubCell"/>
</dbReference>
<feature type="transmembrane region" description="Helical" evidence="8">
    <location>
        <begin position="108"/>
        <end position="129"/>
    </location>
</feature>
<evidence type="ECO:0000256" key="8">
    <source>
        <dbReference type="SAM" id="Phobius"/>
    </source>
</evidence>
<sequence>MKVTFLSPKKREILVILLAFIFVLSIYLIGIRQSSKSTAHERQNQTLEISRQIYENGLLSFWQPKANFANVYAPQYPSSQSYTVIRFEFPFHGVLGYLFSKIFGFHGWIYTTISLLFSLITIVFSWLFFRLFNGFYASSFGLLLLVLSPLFLHFGQVAMPDIVALTGLVTSLYFAGYTANRASTIANDRWTWIGFLISAILFAVIGVLGKPSLIPYGLPVALLAIKSFRQRKTKFIAFCLYWLIAVMALALWNLLIYLDPPGSWNILKASAAQAPLLNLLLSPSFYIKTISWATLFGLGIPGIVFLFPAIPVVFRERRYRLWVPSALFSIGFVYLSQRTYMIREPQYTLIVLFWLIFIAVIGINELTIKGSKILSSKIFLVVFMIHLLMVTWGTLYLKADKLPNSGSLVSIGNLIPLQAKIVQISPSYGATPTYFLNRQTALFMSNDKEPILELKDYQALGYNYLMFFDYSLSANSFSDIVQQKRITVVAKSLAPQIYNYAQKHFDKVFELDGVTLFKMVDNNESL</sequence>
<dbReference type="GO" id="GO:0009103">
    <property type="term" value="P:lipopolysaccharide biosynthetic process"/>
    <property type="evidence" value="ECO:0007669"/>
    <property type="project" value="UniProtKB-ARBA"/>
</dbReference>
<keyword evidence="7 8" id="KW-0472">Membrane</keyword>
<feature type="transmembrane region" description="Helical" evidence="8">
    <location>
        <begin position="378"/>
        <end position="397"/>
    </location>
</feature>
<dbReference type="AlphaFoldDB" id="A0A510PDJ6"/>
<evidence type="ECO:0000256" key="1">
    <source>
        <dbReference type="ARBA" id="ARBA00004651"/>
    </source>
</evidence>
<protein>
    <submittedName>
        <fullName evidence="9">Uncharacterized protein</fullName>
    </submittedName>
</protein>
<feature type="transmembrane region" description="Helical" evidence="8">
    <location>
        <begin position="135"/>
        <end position="155"/>
    </location>
</feature>
<gene>
    <name evidence="9" type="ORF">MAE30S32_04690</name>
</gene>
<proteinExistence type="predicted"/>
<evidence type="ECO:0000256" key="7">
    <source>
        <dbReference type="ARBA" id="ARBA00023136"/>
    </source>
</evidence>
<accession>A0A510PDJ6</accession>
<keyword evidence="2" id="KW-1003">Cell membrane</keyword>
<name>A0A510PDJ6_MICAE</name>
<dbReference type="GO" id="GO:0016763">
    <property type="term" value="F:pentosyltransferase activity"/>
    <property type="evidence" value="ECO:0007669"/>
    <property type="project" value="TreeGrafter"/>
</dbReference>
<evidence type="ECO:0000256" key="5">
    <source>
        <dbReference type="ARBA" id="ARBA00022692"/>
    </source>
</evidence>
<dbReference type="EMBL" id="BHVU01000014">
    <property type="protein sequence ID" value="GCA91817.1"/>
    <property type="molecule type" value="Genomic_DNA"/>
</dbReference>
<evidence type="ECO:0000313" key="10">
    <source>
        <dbReference type="Proteomes" id="UP000321223"/>
    </source>
</evidence>
<keyword evidence="4" id="KW-0808">Transferase</keyword>
<feature type="transmembrane region" description="Helical" evidence="8">
    <location>
        <begin position="347"/>
        <end position="366"/>
    </location>
</feature>
<dbReference type="RefSeq" id="WP_147068948.1">
    <property type="nucleotide sequence ID" value="NZ_BHVU01000014.1"/>
</dbReference>
<feature type="transmembrane region" description="Helical" evidence="8">
    <location>
        <begin position="319"/>
        <end position="335"/>
    </location>
</feature>
<dbReference type="PANTHER" id="PTHR33908">
    <property type="entry name" value="MANNOSYLTRANSFERASE YKCB-RELATED"/>
    <property type="match status" value="1"/>
</dbReference>
<feature type="transmembrane region" description="Helical" evidence="8">
    <location>
        <begin position="192"/>
        <end position="214"/>
    </location>
</feature>
<evidence type="ECO:0000256" key="6">
    <source>
        <dbReference type="ARBA" id="ARBA00022989"/>
    </source>
</evidence>
<comment type="subcellular location">
    <subcellularLocation>
        <location evidence="1">Cell membrane</location>
        <topology evidence="1">Multi-pass membrane protein</topology>
    </subcellularLocation>
</comment>
<feature type="transmembrane region" description="Helical" evidence="8">
    <location>
        <begin position="162"/>
        <end position="180"/>
    </location>
</feature>
<evidence type="ECO:0000313" key="9">
    <source>
        <dbReference type="EMBL" id="GCA91817.1"/>
    </source>
</evidence>
<feature type="transmembrane region" description="Helical" evidence="8">
    <location>
        <begin position="285"/>
        <end position="307"/>
    </location>
</feature>
<reference evidence="9 10" key="1">
    <citation type="journal article" date="2019" name="Appl. Environ. Microbiol.">
        <title>Co-occurrence of broad and narrow host-range viruses infecting the toxic bloom-forming cyanobacterium Microcystis aeruginosa.</title>
        <authorList>
            <person name="Morimoto D."/>
            <person name="Tominaga K."/>
            <person name="Nishimura Y."/>
            <person name="Yoshida N."/>
            <person name="Kimura S."/>
            <person name="Sako Y."/>
            <person name="Yoshida T."/>
        </authorList>
    </citation>
    <scope>NUCLEOTIDE SEQUENCE [LARGE SCALE GENOMIC DNA]</scope>
    <source>
        <strain evidence="9 10">11-30S32</strain>
    </source>
</reference>
<evidence type="ECO:0000256" key="4">
    <source>
        <dbReference type="ARBA" id="ARBA00022679"/>
    </source>
</evidence>
<dbReference type="PANTHER" id="PTHR33908:SF11">
    <property type="entry name" value="MEMBRANE PROTEIN"/>
    <property type="match status" value="1"/>
</dbReference>
<keyword evidence="5 8" id="KW-0812">Transmembrane</keyword>
<keyword evidence="3" id="KW-0328">Glycosyltransferase</keyword>
<dbReference type="Proteomes" id="UP000321223">
    <property type="component" value="Unassembled WGS sequence"/>
</dbReference>
<feature type="transmembrane region" description="Helical" evidence="8">
    <location>
        <begin position="235"/>
        <end position="258"/>
    </location>
</feature>
<evidence type="ECO:0000256" key="2">
    <source>
        <dbReference type="ARBA" id="ARBA00022475"/>
    </source>
</evidence>
<feature type="transmembrane region" description="Helical" evidence="8">
    <location>
        <begin position="13"/>
        <end position="31"/>
    </location>
</feature>
<organism evidence="9 10">
    <name type="scientific">Microcystis aeruginosa 11-30S32</name>
    <dbReference type="NCBI Taxonomy" id="2358142"/>
    <lineage>
        <taxon>Bacteria</taxon>
        <taxon>Bacillati</taxon>
        <taxon>Cyanobacteriota</taxon>
        <taxon>Cyanophyceae</taxon>
        <taxon>Oscillatoriophycideae</taxon>
        <taxon>Chroococcales</taxon>
        <taxon>Microcystaceae</taxon>
        <taxon>Microcystis</taxon>
    </lineage>
</organism>
<keyword evidence="6 8" id="KW-1133">Transmembrane helix</keyword>
<comment type="caution">
    <text evidence="9">The sequence shown here is derived from an EMBL/GenBank/DDBJ whole genome shotgun (WGS) entry which is preliminary data.</text>
</comment>
<evidence type="ECO:0000256" key="3">
    <source>
        <dbReference type="ARBA" id="ARBA00022676"/>
    </source>
</evidence>